<dbReference type="SUPFAM" id="SSF51735">
    <property type="entry name" value="NAD(P)-binding Rossmann-fold domains"/>
    <property type="match status" value="1"/>
</dbReference>
<dbReference type="InterPro" id="IPR057326">
    <property type="entry name" value="KR_dom"/>
</dbReference>
<feature type="domain" description="Ketoreductase" evidence="3">
    <location>
        <begin position="10"/>
        <end position="192"/>
    </location>
</feature>
<sequence>MSEESKYDLGVALVTGAGQGIGAAIAIQLAKDGFDVAVNDIEHNRDRVTALSEEIRALGRSSSVHIADVSIEAEVKTMIENVVKEHKSLDAMIANAGIAKMGPIIDTTVEDWDQIFAVNVRGTFLCYKHAGKQMIAQGRGGRIVGAASVAAKFGGPELAAYAGTKFAVRGITQSAAKEFGPHGITVNAYAPGVIETSMMDYLSSAYAKSSGVTAEAFMKQMAQNSSVKRNGTPQDIADLVSYLVSKKASFMTGQSHDDVLYLDTIVFQVDEIIFKVPRRYFHEKSEVFAGGAQISAATNGTHGGEGFSDTDPVKLSPLPHDCTAGDFRCFVKIVVALTIALPTPTDLSLLQWLSVLKLSTAWCFSEIRELAMSRITELQQSDLGKDQWVALLDFCHGRDQFKDLRHLTIERISAYGDTSSLSKVLMGRRYRCETWIIQGLTELVNSYNLPPLEELKVLGVDTVATMLYMAYEGYRVRHSSRRHYYTERDTREKFEEEIATHRYDL</sequence>
<dbReference type="PANTHER" id="PTHR42760:SF121">
    <property type="entry name" value="3-OXOACYL-(ACYL-CARRIER-PROTEIN) REDUCTASE"/>
    <property type="match status" value="1"/>
</dbReference>
<dbReference type="PRINTS" id="PR00080">
    <property type="entry name" value="SDRFAMILY"/>
</dbReference>
<evidence type="ECO:0000313" key="5">
    <source>
        <dbReference type="Proteomes" id="UP001437256"/>
    </source>
</evidence>
<organism evidence="4 5">
    <name type="scientific">Marasmius tenuissimus</name>
    <dbReference type="NCBI Taxonomy" id="585030"/>
    <lineage>
        <taxon>Eukaryota</taxon>
        <taxon>Fungi</taxon>
        <taxon>Dikarya</taxon>
        <taxon>Basidiomycota</taxon>
        <taxon>Agaricomycotina</taxon>
        <taxon>Agaricomycetes</taxon>
        <taxon>Agaricomycetidae</taxon>
        <taxon>Agaricales</taxon>
        <taxon>Marasmiineae</taxon>
        <taxon>Marasmiaceae</taxon>
        <taxon>Marasmius</taxon>
    </lineage>
</organism>
<keyword evidence="2" id="KW-0521">NADP</keyword>
<name>A0ABR3AF26_9AGAR</name>
<dbReference type="PRINTS" id="PR00081">
    <property type="entry name" value="GDHRDH"/>
</dbReference>
<dbReference type="PANTHER" id="PTHR42760">
    <property type="entry name" value="SHORT-CHAIN DEHYDROGENASES/REDUCTASES FAMILY MEMBER"/>
    <property type="match status" value="1"/>
</dbReference>
<dbReference type="PROSITE" id="PS00061">
    <property type="entry name" value="ADH_SHORT"/>
    <property type="match status" value="1"/>
</dbReference>
<evidence type="ECO:0000313" key="4">
    <source>
        <dbReference type="EMBL" id="KAL0072525.1"/>
    </source>
</evidence>
<dbReference type="InterPro" id="IPR002347">
    <property type="entry name" value="SDR_fam"/>
</dbReference>
<reference evidence="4 5" key="1">
    <citation type="submission" date="2024-05" db="EMBL/GenBank/DDBJ databases">
        <title>A draft genome resource for the thread blight pathogen Marasmius tenuissimus strain MS-2.</title>
        <authorList>
            <person name="Yulfo-Soto G.E."/>
            <person name="Baruah I.K."/>
            <person name="Amoako-Attah I."/>
            <person name="Bukari Y."/>
            <person name="Meinhardt L.W."/>
            <person name="Bailey B.A."/>
            <person name="Cohen S.P."/>
        </authorList>
    </citation>
    <scope>NUCLEOTIDE SEQUENCE [LARGE SCALE GENOMIC DNA]</scope>
    <source>
        <strain evidence="4 5">MS-2</strain>
    </source>
</reference>
<dbReference type="Proteomes" id="UP001437256">
    <property type="component" value="Unassembled WGS sequence"/>
</dbReference>
<dbReference type="EMBL" id="JBBXMP010000001">
    <property type="protein sequence ID" value="KAL0072525.1"/>
    <property type="molecule type" value="Genomic_DNA"/>
</dbReference>
<dbReference type="InterPro" id="IPR020904">
    <property type="entry name" value="Sc_DH/Rdtase_CS"/>
</dbReference>
<evidence type="ECO:0000256" key="1">
    <source>
        <dbReference type="ARBA" id="ARBA00006484"/>
    </source>
</evidence>
<evidence type="ECO:0000256" key="2">
    <source>
        <dbReference type="ARBA" id="ARBA00022857"/>
    </source>
</evidence>
<comment type="similarity">
    <text evidence="1">Belongs to the short-chain dehydrogenases/reductases (SDR) family.</text>
</comment>
<dbReference type="Gene3D" id="3.40.50.720">
    <property type="entry name" value="NAD(P)-binding Rossmann-like Domain"/>
    <property type="match status" value="1"/>
</dbReference>
<dbReference type="Pfam" id="PF13561">
    <property type="entry name" value="adh_short_C2"/>
    <property type="match status" value="1"/>
</dbReference>
<gene>
    <name evidence="4" type="ORF">AAF712_000288</name>
</gene>
<accession>A0ABR3AF26</accession>
<dbReference type="InterPro" id="IPR036291">
    <property type="entry name" value="NAD(P)-bd_dom_sf"/>
</dbReference>
<evidence type="ECO:0000259" key="3">
    <source>
        <dbReference type="SMART" id="SM00822"/>
    </source>
</evidence>
<protein>
    <recommendedName>
        <fullName evidence="3">Ketoreductase domain-containing protein</fullName>
    </recommendedName>
</protein>
<keyword evidence="5" id="KW-1185">Reference proteome</keyword>
<comment type="caution">
    <text evidence="4">The sequence shown here is derived from an EMBL/GenBank/DDBJ whole genome shotgun (WGS) entry which is preliminary data.</text>
</comment>
<proteinExistence type="inferred from homology"/>
<dbReference type="SMART" id="SM00822">
    <property type="entry name" value="PKS_KR"/>
    <property type="match status" value="1"/>
</dbReference>